<dbReference type="GO" id="GO:0008234">
    <property type="term" value="F:cysteine-type peptidase activity"/>
    <property type="evidence" value="ECO:0007669"/>
    <property type="project" value="InterPro"/>
</dbReference>
<feature type="domain" description="FlgD/Vpr Ig-like" evidence="6">
    <location>
        <begin position="722"/>
        <end position="777"/>
    </location>
</feature>
<feature type="non-terminal residue" evidence="8">
    <location>
        <position position="1"/>
    </location>
</feature>
<dbReference type="InterPro" id="IPR025965">
    <property type="entry name" value="FlgD/Vpr_Ig-like"/>
</dbReference>
<dbReference type="InterPro" id="IPR038765">
    <property type="entry name" value="Papain-like_cys_pep_sf"/>
</dbReference>
<dbReference type="Pfam" id="PF25292">
    <property type="entry name" value="Beta-prop_CGLA"/>
    <property type="match status" value="1"/>
</dbReference>
<keyword evidence="3" id="KW-0732">Signal</keyword>
<dbReference type="GO" id="GO:0006508">
    <property type="term" value="P:proteolysis"/>
    <property type="evidence" value="ECO:0007669"/>
    <property type="project" value="InterPro"/>
</dbReference>
<evidence type="ECO:0000313" key="9">
    <source>
        <dbReference type="Proteomes" id="UP000271125"/>
    </source>
</evidence>
<evidence type="ECO:0000256" key="4">
    <source>
        <dbReference type="ARBA" id="ARBA00022989"/>
    </source>
</evidence>
<dbReference type="SUPFAM" id="SSF54001">
    <property type="entry name" value="Cysteine proteinases"/>
    <property type="match status" value="1"/>
</dbReference>
<dbReference type="InterPro" id="IPR028994">
    <property type="entry name" value="Integrin_alpha_N"/>
</dbReference>
<dbReference type="Gene3D" id="2.60.40.4070">
    <property type="match status" value="1"/>
</dbReference>
<evidence type="ECO:0000259" key="7">
    <source>
        <dbReference type="Pfam" id="PF25292"/>
    </source>
</evidence>
<gene>
    <name evidence="8" type="ORF">DRP43_06120</name>
</gene>
<dbReference type="PANTHER" id="PTHR21419:SF23">
    <property type="entry name" value="PROTEIN DEFECTIVE IN EXINE FORMATION 1"/>
    <property type="match status" value="1"/>
</dbReference>
<accession>A0A660SD17</accession>
<evidence type="ECO:0000313" key="8">
    <source>
        <dbReference type="EMBL" id="RKX68076.1"/>
    </source>
</evidence>
<protein>
    <submittedName>
        <fullName evidence="8">Uncharacterized protein</fullName>
    </submittedName>
</protein>
<dbReference type="EMBL" id="QNBD01000311">
    <property type="protein sequence ID" value="RKX68076.1"/>
    <property type="molecule type" value="Genomic_DNA"/>
</dbReference>
<dbReference type="InterPro" id="IPR045232">
    <property type="entry name" value="FAM234"/>
</dbReference>
<comment type="caution">
    <text evidence="8">The sequence shown here is derived from an EMBL/GenBank/DDBJ whole genome shotgun (WGS) entry which is preliminary data.</text>
</comment>
<name>A0A660SD17_UNCT6</name>
<dbReference type="Pfam" id="PF13860">
    <property type="entry name" value="FlgD_ig"/>
    <property type="match status" value="1"/>
</dbReference>
<reference evidence="8 9" key="1">
    <citation type="submission" date="2018-06" db="EMBL/GenBank/DDBJ databases">
        <title>Extensive metabolic versatility and redundancy in microbially diverse, dynamic hydrothermal sediments.</title>
        <authorList>
            <person name="Dombrowski N."/>
            <person name="Teske A."/>
            <person name="Baker B.J."/>
        </authorList>
    </citation>
    <scope>NUCLEOTIDE SEQUENCE [LARGE SCALE GENOMIC DNA]</scope>
    <source>
        <strain evidence="8">B10_G13</strain>
    </source>
</reference>
<dbReference type="PANTHER" id="PTHR21419">
    <property type="match status" value="1"/>
</dbReference>
<evidence type="ECO:0000256" key="2">
    <source>
        <dbReference type="ARBA" id="ARBA00022692"/>
    </source>
</evidence>
<sequence>YNTYDFPSFPELNDYLESVKDCYLTNDDLSNTDIAALSFACGVSVEMNYHPEGSGAYASDVPIAFLNKFNYDSATNYSSSYPGFYSLIADNMMNAQPGALSISGAGNHYIVCDGYDSSGDNLFHLNFGWGGSSDGWYSLPNGMPSGFNVVNKATMNIEGGELPFLEIDSYFVAELTGDFDGNVNPGESIALRIRLSNRESFATATDIEGTIHCDDPRATITDSIGTWNDIAPGSSGLNLIDPFSIEFAEGIGVCSIDFTLHVTSNIGKEKIPKERYDADLDFSIDVVMDQAGWPIELINGVSGGPALIDINNNGEIDIIFGDKNGNVHCCDKSGNEFAGFPFNTGNQIYGSVAIADINSDGELNIVVGSRSNNIYVLKPNGDVLFSFASTGNILCTPVISDIDNNGSYEIIFQTIYKDLYVIDSSGANYPNFPITLPSAMYMNAGVAVADINGDNLKEILVGCSDGNIYCINTTADTVWTAETSGAIRSAPSIVKFEEDYKIVAGTSTGKVSIISSDGVVENEITLSGEIRTSPIIVNLDNSDITGFDDLEIVVGTMTGKLYVVDWAGNILSGFPYNTGTAIESTPIVADIDDDGLFDIIFGCNDDNLYAIASNGGIVTDFPIDCGYEIKSPPSIADIDEDGDYEIAFGTINGLWIIDYKSAYGDSSIMWSMYRYDLERTGLVDWTPPHSINDNPDQYRYFIAQNFPNPVKTSTTISFSLATNKHEQTRIKIYNIKGQLVKKCEVKNAKCGINELTWNGMDANGNKVANGIYFYRLETDDYKSEIKKMILLR</sequence>
<evidence type="ECO:0000259" key="6">
    <source>
        <dbReference type="Pfam" id="PF13860"/>
    </source>
</evidence>
<proteinExistence type="predicted"/>
<dbReference type="Proteomes" id="UP000271125">
    <property type="component" value="Unassembled WGS sequence"/>
</dbReference>
<comment type="subcellular location">
    <subcellularLocation>
        <location evidence="1">Membrane</location>
        <topology evidence="1">Single-pass membrane protein</topology>
    </subcellularLocation>
</comment>
<dbReference type="GO" id="GO:0016020">
    <property type="term" value="C:membrane"/>
    <property type="evidence" value="ECO:0007669"/>
    <property type="project" value="UniProtKB-SubCell"/>
</dbReference>
<dbReference type="InterPro" id="IPR015943">
    <property type="entry name" value="WD40/YVTN_repeat-like_dom_sf"/>
</dbReference>
<dbReference type="InterPro" id="IPR013517">
    <property type="entry name" value="FG-GAP"/>
</dbReference>
<dbReference type="InterPro" id="IPR044934">
    <property type="entry name" value="Streptopain_sf"/>
</dbReference>
<dbReference type="AlphaFoldDB" id="A0A660SD17"/>
<dbReference type="Gene3D" id="2.130.10.10">
    <property type="entry name" value="YVTN repeat-like/Quinoprotein amine dehydrogenase"/>
    <property type="match status" value="2"/>
</dbReference>
<dbReference type="InterPro" id="IPR026444">
    <property type="entry name" value="Secre_tail"/>
</dbReference>
<organism evidence="8 9">
    <name type="scientific">candidate division TA06 bacterium</name>
    <dbReference type="NCBI Taxonomy" id="2250710"/>
    <lineage>
        <taxon>Bacteria</taxon>
        <taxon>Bacteria division TA06</taxon>
    </lineage>
</organism>
<dbReference type="Pfam" id="PF01640">
    <property type="entry name" value="Peptidase_C10"/>
    <property type="match status" value="1"/>
</dbReference>
<dbReference type="InterPro" id="IPR057420">
    <property type="entry name" value="Beta-prop_CGLA"/>
</dbReference>
<evidence type="ECO:0000256" key="5">
    <source>
        <dbReference type="ARBA" id="ARBA00023136"/>
    </source>
</evidence>
<evidence type="ECO:0000256" key="1">
    <source>
        <dbReference type="ARBA" id="ARBA00004167"/>
    </source>
</evidence>
<dbReference type="Pfam" id="PF13517">
    <property type="entry name" value="FG-GAP_3"/>
    <property type="match status" value="1"/>
</dbReference>
<dbReference type="Gene3D" id="3.90.70.50">
    <property type="entry name" value="Peptidase C10, streptopain"/>
    <property type="match status" value="1"/>
</dbReference>
<keyword evidence="5" id="KW-0472">Membrane</keyword>
<keyword evidence="4" id="KW-1133">Transmembrane helix</keyword>
<evidence type="ECO:0000256" key="3">
    <source>
        <dbReference type="ARBA" id="ARBA00022729"/>
    </source>
</evidence>
<dbReference type="NCBIfam" id="TIGR04183">
    <property type="entry name" value="Por_Secre_tail"/>
    <property type="match status" value="1"/>
</dbReference>
<dbReference type="SUPFAM" id="SSF69318">
    <property type="entry name" value="Integrin alpha N-terminal domain"/>
    <property type="match status" value="1"/>
</dbReference>
<dbReference type="InterPro" id="IPR000200">
    <property type="entry name" value="Peptidase_C10"/>
</dbReference>
<keyword evidence="2" id="KW-0812">Transmembrane</keyword>
<feature type="domain" description="Lambda-carrageenase beta-propeller" evidence="7">
    <location>
        <begin position="441"/>
        <end position="525"/>
    </location>
</feature>